<sequence>MLNELFNSTNQIADVLWIIQQILGRAAGELQLIAQQIDHDITAAGWDRFAGITVLVVGVAMLAEYLAGRRFRALANAIGREQASGLGSRIGYQLLRTLFRLLCVGIFMITAQGMLLLTSNTNDVRPKLLFSLLLATVTFRAVGVLSQAVFAPTAKGIRPLPIACEQAIGFHRGVMTFTLLYIVGFQGTDFLAWLGMDGELVRLLKVLTGLALNLFALGFVWLQRGTIEQLFQSRDRNGGEHGLAIILSQSWPLLVTLWLLAIWLLWSHSLIIGNLQHAAKMSWPWWLTLLFPIIDRLFAAALYKLCQLPWLQSHTFAQRSRRFRRIMQGGLRLIMLTVAVLTVADVLGYDAMTMSGDGRISRLLKSLLDSMVIVLLAYMVWEVLLSQIERQLPPPEQEVQSTLADEGEGAAAGSRRETLLPPLRTLLFFLLLIILTLSLLHALGVEIGPLLAGAGVIGIAIGLGAQKLVQDVISGIFFLLDDAFRRGEYIEAGDLRGTVERLSIRSMQLRHHLGALQTIPYSSIRTVRNMSRDWATMKLEIRLPYDVDLETVRKVIKSVGEEMLADPELGPHFILPLKSQGVMRIEESALIVRMKFTTRPGEQWVIRREAYRRVKEALEARGILFAHRAIHVILPVPAPAKPPPPMAPLAGYDDTHELTEEDSQRLAAMAGASAGAILAAELERQNRIDDEDSP</sequence>
<evidence type="ECO:0000256" key="3">
    <source>
        <dbReference type="ARBA" id="ARBA00022475"/>
    </source>
</evidence>
<dbReference type="RefSeq" id="WP_008955479.1">
    <property type="nucleotide sequence ID" value="NZ_ACIS01000010.1"/>
</dbReference>
<dbReference type="Gene3D" id="3.30.70.100">
    <property type="match status" value="1"/>
</dbReference>
<feature type="transmembrane region" description="Helical" evidence="7">
    <location>
        <begin position="243"/>
        <end position="265"/>
    </location>
</feature>
<dbReference type="InterPro" id="IPR049278">
    <property type="entry name" value="MS_channel_C"/>
</dbReference>
<dbReference type="GO" id="GO:0008381">
    <property type="term" value="F:mechanosensitive monoatomic ion channel activity"/>
    <property type="evidence" value="ECO:0007669"/>
    <property type="project" value="InterPro"/>
</dbReference>
<dbReference type="SUPFAM" id="SSF50182">
    <property type="entry name" value="Sm-like ribonucleoproteins"/>
    <property type="match status" value="1"/>
</dbReference>
<dbReference type="InterPro" id="IPR011014">
    <property type="entry name" value="MscS_channel_TM-2"/>
</dbReference>
<protein>
    <submittedName>
        <fullName evidence="11">MscS Mechanosensitive ion channel</fullName>
    </submittedName>
</protein>
<dbReference type="AlphaFoldDB" id="B9Z7X4"/>
<organism evidence="11 12">
    <name type="scientific">Pseudogulbenkiania ferrooxidans 2002</name>
    <dbReference type="NCBI Taxonomy" id="279714"/>
    <lineage>
        <taxon>Bacteria</taxon>
        <taxon>Pseudomonadati</taxon>
        <taxon>Pseudomonadota</taxon>
        <taxon>Betaproteobacteria</taxon>
        <taxon>Neisseriales</taxon>
        <taxon>Chromobacteriaceae</taxon>
        <taxon>Pseudogulbenkiania</taxon>
    </lineage>
</organism>
<dbReference type="EMBL" id="ACIS01000010">
    <property type="protein sequence ID" value="EEG07260.1"/>
    <property type="molecule type" value="Genomic_DNA"/>
</dbReference>
<comment type="similarity">
    <text evidence="2">Belongs to the MscS (TC 1.A.23) family.</text>
</comment>
<dbReference type="InterPro" id="IPR049142">
    <property type="entry name" value="MS_channel_1st"/>
</dbReference>
<dbReference type="InterPro" id="IPR006685">
    <property type="entry name" value="MscS_channel_2nd"/>
</dbReference>
<name>B9Z7X4_9NEIS</name>
<accession>B9Z7X4</accession>
<dbReference type="InterPro" id="IPR010920">
    <property type="entry name" value="LSM_dom_sf"/>
</dbReference>
<dbReference type="GO" id="GO:0005886">
    <property type="term" value="C:plasma membrane"/>
    <property type="evidence" value="ECO:0007669"/>
    <property type="project" value="UniProtKB-SubCell"/>
</dbReference>
<feature type="transmembrane region" description="Helical" evidence="7">
    <location>
        <begin position="98"/>
        <end position="117"/>
    </location>
</feature>
<evidence type="ECO:0000259" key="8">
    <source>
        <dbReference type="Pfam" id="PF00924"/>
    </source>
</evidence>
<feature type="transmembrane region" description="Helical" evidence="7">
    <location>
        <begin position="200"/>
        <end position="222"/>
    </location>
</feature>
<feature type="domain" description="Mechanosensitive ion channel MscS" evidence="8">
    <location>
        <begin position="468"/>
        <end position="532"/>
    </location>
</feature>
<dbReference type="PANTHER" id="PTHR30460:SF0">
    <property type="entry name" value="MODERATE CONDUCTANCE MECHANOSENSITIVE CHANNEL YBIO"/>
    <property type="match status" value="1"/>
</dbReference>
<feature type="transmembrane region" description="Helical" evidence="7">
    <location>
        <begin position="49"/>
        <end position="67"/>
    </location>
</feature>
<feature type="domain" description="Mechanosensitive ion channel transmembrane helices 2/3" evidence="10">
    <location>
        <begin position="425"/>
        <end position="466"/>
    </location>
</feature>
<keyword evidence="4 7" id="KW-0812">Transmembrane</keyword>
<keyword evidence="5 7" id="KW-1133">Transmembrane helix</keyword>
<evidence type="ECO:0000313" key="11">
    <source>
        <dbReference type="EMBL" id="EEG07260.1"/>
    </source>
</evidence>
<feature type="domain" description="Mechanosensitive ion channel MscS C-terminal" evidence="9">
    <location>
        <begin position="538"/>
        <end position="623"/>
    </location>
</feature>
<feature type="transmembrane region" description="Helical" evidence="7">
    <location>
        <begin position="173"/>
        <end position="194"/>
    </location>
</feature>
<dbReference type="eggNOG" id="COG0668">
    <property type="taxonomic scope" value="Bacteria"/>
</dbReference>
<dbReference type="Pfam" id="PF21088">
    <property type="entry name" value="MS_channel_1st"/>
    <property type="match status" value="1"/>
</dbReference>
<dbReference type="Gene3D" id="2.30.30.60">
    <property type="match status" value="1"/>
</dbReference>
<proteinExistence type="inferred from homology"/>
<dbReference type="InterPro" id="IPR045276">
    <property type="entry name" value="YbiO_bact"/>
</dbReference>
<evidence type="ECO:0000256" key="1">
    <source>
        <dbReference type="ARBA" id="ARBA00004651"/>
    </source>
</evidence>
<keyword evidence="6 7" id="KW-0472">Membrane</keyword>
<feature type="transmembrane region" description="Helical" evidence="7">
    <location>
        <begin position="326"/>
        <end position="347"/>
    </location>
</feature>
<dbReference type="SUPFAM" id="SSF82689">
    <property type="entry name" value="Mechanosensitive channel protein MscS (YggB), C-terminal domain"/>
    <property type="match status" value="1"/>
</dbReference>
<keyword evidence="12" id="KW-1185">Reference proteome</keyword>
<evidence type="ECO:0000256" key="2">
    <source>
        <dbReference type="ARBA" id="ARBA00008017"/>
    </source>
</evidence>
<comment type="caution">
    <text evidence="11">The sequence shown here is derived from an EMBL/GenBank/DDBJ whole genome shotgun (WGS) entry which is preliminary data.</text>
</comment>
<comment type="subcellular location">
    <subcellularLocation>
        <location evidence="1">Cell membrane</location>
        <topology evidence="1">Multi-pass membrane protein</topology>
    </subcellularLocation>
</comment>
<evidence type="ECO:0000259" key="10">
    <source>
        <dbReference type="Pfam" id="PF21088"/>
    </source>
</evidence>
<evidence type="ECO:0000259" key="9">
    <source>
        <dbReference type="Pfam" id="PF21082"/>
    </source>
</evidence>
<evidence type="ECO:0000256" key="7">
    <source>
        <dbReference type="SAM" id="Phobius"/>
    </source>
</evidence>
<dbReference type="SUPFAM" id="SSF82861">
    <property type="entry name" value="Mechanosensitive channel protein MscS (YggB), transmembrane region"/>
    <property type="match status" value="1"/>
</dbReference>
<evidence type="ECO:0000256" key="6">
    <source>
        <dbReference type="ARBA" id="ARBA00023136"/>
    </source>
</evidence>
<reference evidence="11 12" key="1">
    <citation type="submission" date="2009-02" db="EMBL/GenBank/DDBJ databases">
        <title>Sequencing of the draft genome and assembly of Lutiella nitroferrum 2002.</title>
        <authorList>
            <consortium name="US DOE Joint Genome Institute (JGI-PGF)"/>
            <person name="Lucas S."/>
            <person name="Copeland A."/>
            <person name="Lapidus A."/>
            <person name="Glavina del Rio T."/>
            <person name="Tice H."/>
            <person name="Bruce D."/>
            <person name="Goodwin L."/>
            <person name="Pitluck S."/>
            <person name="Larimer F."/>
            <person name="Land M.L."/>
            <person name="Hauser L."/>
            <person name="Coates J.D."/>
        </authorList>
    </citation>
    <scope>NUCLEOTIDE SEQUENCE [LARGE SCALE GENOMIC DNA]</scope>
    <source>
        <strain evidence="11 12">2002</strain>
    </source>
</reference>
<feature type="transmembrane region" description="Helical" evidence="7">
    <location>
        <begin position="367"/>
        <end position="385"/>
    </location>
</feature>
<evidence type="ECO:0000313" key="12">
    <source>
        <dbReference type="Proteomes" id="UP000003165"/>
    </source>
</evidence>
<feature type="transmembrane region" description="Helical" evidence="7">
    <location>
        <begin position="425"/>
        <end position="444"/>
    </location>
</feature>
<evidence type="ECO:0000256" key="5">
    <source>
        <dbReference type="ARBA" id="ARBA00022989"/>
    </source>
</evidence>
<dbReference type="InterPro" id="IPR023408">
    <property type="entry name" value="MscS_beta-dom_sf"/>
</dbReference>
<dbReference type="Pfam" id="PF00924">
    <property type="entry name" value="MS_channel_2nd"/>
    <property type="match status" value="1"/>
</dbReference>
<feature type="transmembrane region" description="Helical" evidence="7">
    <location>
        <begin position="285"/>
        <end position="305"/>
    </location>
</feature>
<evidence type="ECO:0000256" key="4">
    <source>
        <dbReference type="ARBA" id="ARBA00022692"/>
    </source>
</evidence>
<dbReference type="InterPro" id="IPR011066">
    <property type="entry name" value="MscS_channel_C_sf"/>
</dbReference>
<dbReference type="PANTHER" id="PTHR30460">
    <property type="entry name" value="MODERATE CONDUCTANCE MECHANOSENSITIVE CHANNEL YBIO"/>
    <property type="match status" value="1"/>
</dbReference>
<keyword evidence="3" id="KW-1003">Cell membrane</keyword>
<dbReference type="Pfam" id="PF21082">
    <property type="entry name" value="MS_channel_3rd"/>
    <property type="match status" value="1"/>
</dbReference>
<dbReference type="Proteomes" id="UP000003165">
    <property type="component" value="Unassembled WGS sequence"/>
</dbReference>
<feature type="transmembrane region" description="Helical" evidence="7">
    <location>
        <begin position="129"/>
        <end position="152"/>
    </location>
</feature>
<dbReference type="Gene3D" id="1.10.287.1260">
    <property type="match status" value="1"/>
</dbReference>
<gene>
    <name evidence="11" type="ORF">FuraDRAFT_3460</name>
</gene>